<dbReference type="InterPro" id="IPR039034">
    <property type="entry name" value="INPP4"/>
</dbReference>
<protein>
    <submittedName>
        <fullName evidence="3">Uncharacterized protein</fullName>
    </submittedName>
</protein>
<evidence type="ECO:0000256" key="1">
    <source>
        <dbReference type="ARBA" id="ARBA00022801"/>
    </source>
</evidence>
<dbReference type="Proteomes" id="UP000288716">
    <property type="component" value="Unassembled WGS sequence"/>
</dbReference>
<accession>A0A443S8X7</accession>
<keyword evidence="2" id="KW-0443">Lipid metabolism</keyword>
<dbReference type="STRING" id="299467.A0A443S8X7"/>
<evidence type="ECO:0000313" key="3">
    <source>
        <dbReference type="EMBL" id="RWS23982.1"/>
    </source>
</evidence>
<name>A0A443S8X7_9ACAR</name>
<dbReference type="AlphaFoldDB" id="A0A443S8X7"/>
<sequence length="617" mass="70760">MNCVTYSIGEVKSEWQRPQMRVLESHLRLVNVVTESINELYQIQLQKKYFRPSTAKTEVPFQFVPLNFHLQRCLITDLDNYALSSVGDESKYNVLDVYTVGAFSSHYLGFEQGGLQSLFDGKCVNDKECKNNGIEKVWRAMRNYFKISAINHQIEVNIKRLFSSLDNVDENVINNLYDAIDLNSKLLLSVLDPKEVDETILSLEAFRNNGSISAPLNSIRRTDSVPLEENTNDEPSKLRRYNSLPSEEQMEIEPVDLLHLNIKASMISIASKINKKSSNKHSDLEPSRKKLMSAIEALQRMSSICYAIESMKLQRDQLEFFYSTRLRRDMVFTQALTSIIIAVLGESNSSSFQEQISVTKSIFIYFEGLLSCHAEEIGMLQDMAFAIREVNECVKFVFINVGEDNSQSFIPRIEGNSFSLRILVPIAPTLFIPDRLECHVTALLFNIGINEHATLAETFGQVKVQDEINKDNFLRLETYITQTFEIESRQLIDDLTALKTELWSSRAKNVRILQLMENITYQLNGIRFTSCKSAKDRTAMAVTLEEVRECARLYQFSELSENHLFQQMLDTLRSEGTRRENTRKNVGVAKYAFNTLRVMTLPKLYRPPQGTYGKVQT</sequence>
<dbReference type="VEuPathDB" id="VectorBase:LDEU008059"/>
<dbReference type="EMBL" id="NCKV01005571">
    <property type="protein sequence ID" value="RWS23982.1"/>
    <property type="molecule type" value="Genomic_DNA"/>
</dbReference>
<keyword evidence="1" id="KW-0378">Hydrolase</keyword>
<dbReference type="OrthoDB" id="159395at2759"/>
<reference evidence="3 4" key="1">
    <citation type="journal article" date="2018" name="Gigascience">
        <title>Genomes of trombidid mites reveal novel predicted allergens and laterally-transferred genes associated with secondary metabolism.</title>
        <authorList>
            <person name="Dong X."/>
            <person name="Chaisiri K."/>
            <person name="Xia D."/>
            <person name="Armstrong S.D."/>
            <person name="Fang Y."/>
            <person name="Donnelly M.J."/>
            <person name="Kadowaki T."/>
            <person name="McGarry J.W."/>
            <person name="Darby A.C."/>
            <person name="Makepeace B.L."/>
        </authorList>
    </citation>
    <scope>NUCLEOTIDE SEQUENCE [LARGE SCALE GENOMIC DNA]</scope>
    <source>
        <strain evidence="3">UoL-UT</strain>
    </source>
</reference>
<dbReference type="GO" id="GO:0016316">
    <property type="term" value="F:phosphatidylinositol-3,4-bisphosphate 4-phosphatase activity"/>
    <property type="evidence" value="ECO:0007669"/>
    <property type="project" value="InterPro"/>
</dbReference>
<keyword evidence="4" id="KW-1185">Reference proteome</keyword>
<organism evidence="3 4">
    <name type="scientific">Leptotrombidium deliense</name>
    <dbReference type="NCBI Taxonomy" id="299467"/>
    <lineage>
        <taxon>Eukaryota</taxon>
        <taxon>Metazoa</taxon>
        <taxon>Ecdysozoa</taxon>
        <taxon>Arthropoda</taxon>
        <taxon>Chelicerata</taxon>
        <taxon>Arachnida</taxon>
        <taxon>Acari</taxon>
        <taxon>Acariformes</taxon>
        <taxon>Trombidiformes</taxon>
        <taxon>Prostigmata</taxon>
        <taxon>Anystina</taxon>
        <taxon>Parasitengona</taxon>
        <taxon>Trombiculoidea</taxon>
        <taxon>Trombiculidae</taxon>
        <taxon>Leptotrombidium</taxon>
    </lineage>
</organism>
<dbReference type="GO" id="GO:0005737">
    <property type="term" value="C:cytoplasm"/>
    <property type="evidence" value="ECO:0007669"/>
    <property type="project" value="TreeGrafter"/>
</dbReference>
<proteinExistence type="predicted"/>
<evidence type="ECO:0000313" key="4">
    <source>
        <dbReference type="Proteomes" id="UP000288716"/>
    </source>
</evidence>
<comment type="caution">
    <text evidence="3">The sequence shown here is derived from an EMBL/GenBank/DDBJ whole genome shotgun (WGS) entry which is preliminary data.</text>
</comment>
<evidence type="ECO:0000256" key="2">
    <source>
        <dbReference type="ARBA" id="ARBA00023098"/>
    </source>
</evidence>
<dbReference type="PANTHER" id="PTHR12187">
    <property type="entry name" value="AGAP000124-PA"/>
    <property type="match status" value="1"/>
</dbReference>
<gene>
    <name evidence="3" type="ORF">B4U80_00612</name>
</gene>
<dbReference type="PANTHER" id="PTHR12187:SF11">
    <property type="entry name" value="PHOSPHATIDYLINOSITOL-3,4-BISPHOSPHATE 4-PHOSPHATASE"/>
    <property type="match status" value="1"/>
</dbReference>